<comment type="caution">
    <text evidence="3">The sequence shown here is derived from an EMBL/GenBank/DDBJ whole genome shotgun (WGS) entry which is preliminary data.</text>
</comment>
<evidence type="ECO:0000256" key="1">
    <source>
        <dbReference type="SAM" id="MobiDB-lite"/>
    </source>
</evidence>
<feature type="region of interest" description="Disordered" evidence="1">
    <location>
        <begin position="284"/>
        <end position="338"/>
    </location>
</feature>
<reference evidence="4" key="1">
    <citation type="journal article" date="2019" name="Int. J. Syst. Evol. Microbiol.">
        <title>The Global Catalogue of Microorganisms (GCM) 10K type strain sequencing project: providing services to taxonomists for standard genome sequencing and annotation.</title>
        <authorList>
            <consortium name="The Broad Institute Genomics Platform"/>
            <consortium name="The Broad Institute Genome Sequencing Center for Infectious Disease"/>
            <person name="Wu L."/>
            <person name="Ma J."/>
        </authorList>
    </citation>
    <scope>NUCLEOTIDE SEQUENCE [LARGE SCALE GENOMIC DNA]</scope>
    <source>
        <strain evidence="4">CGMCC 1.15480</strain>
    </source>
</reference>
<dbReference type="InterPro" id="IPR035437">
    <property type="entry name" value="SNase_OB-fold_sf"/>
</dbReference>
<name>A0ABQ1PHD5_9MICC</name>
<dbReference type="Proteomes" id="UP000597761">
    <property type="component" value="Unassembled WGS sequence"/>
</dbReference>
<dbReference type="Gene3D" id="2.40.50.90">
    <property type="match status" value="1"/>
</dbReference>
<dbReference type="EMBL" id="BMJI01000019">
    <property type="protein sequence ID" value="GGC97302.1"/>
    <property type="molecule type" value="Genomic_DNA"/>
</dbReference>
<gene>
    <name evidence="3" type="ORF">GCM10011512_25400</name>
</gene>
<protein>
    <recommendedName>
        <fullName evidence="2">TNase-like domain-containing protein</fullName>
    </recommendedName>
</protein>
<accession>A0ABQ1PHD5</accession>
<evidence type="ECO:0000313" key="4">
    <source>
        <dbReference type="Proteomes" id="UP000597761"/>
    </source>
</evidence>
<dbReference type="PROSITE" id="PS50830">
    <property type="entry name" value="TNASE_3"/>
    <property type="match status" value="1"/>
</dbReference>
<dbReference type="Pfam" id="PF00565">
    <property type="entry name" value="SNase"/>
    <property type="match status" value="1"/>
</dbReference>
<proteinExistence type="predicted"/>
<sequence length="338" mass="35190">MAESGIASGEAVMVEDAAAEGDTATVVRVIDGDTFDANLHGEVTRIRLLNVDTPETKHPNKAVQCQGPEATRALTALLPVGSTVSLDYDVERLDKYKRTLAGVTGPTGVFVNTELARLGLGVAVAFQPNVKWYDAVKKAQSEASAGKRGLFDPAMACTVPAAQQALSQTITAAGGEQTAEAATATAEALTAQSARLEALRSLLEEPSSYFAAAAAFAASDLAPLIDRARGSRARAVSTAATLSANEAARQRQAAQVAQAQRRQEAERQAAARAAAQQAAQAEAAAQQAAEAERQQAAARWAEQQQVVPAPDPAPADPEPGYHGPRCYEPGGKVWHPCG</sequence>
<organism evidence="3 4">
    <name type="scientific">Tersicoccus solisilvae</name>
    <dbReference type="NCBI Taxonomy" id="1882339"/>
    <lineage>
        <taxon>Bacteria</taxon>
        <taxon>Bacillati</taxon>
        <taxon>Actinomycetota</taxon>
        <taxon>Actinomycetes</taxon>
        <taxon>Micrococcales</taxon>
        <taxon>Micrococcaceae</taxon>
        <taxon>Tersicoccus</taxon>
    </lineage>
</organism>
<dbReference type="InterPro" id="IPR016071">
    <property type="entry name" value="Staphylococal_nuclease_OB-fold"/>
</dbReference>
<evidence type="ECO:0000259" key="2">
    <source>
        <dbReference type="PROSITE" id="PS50830"/>
    </source>
</evidence>
<feature type="domain" description="TNase-like" evidence="2">
    <location>
        <begin position="20"/>
        <end position="153"/>
    </location>
</feature>
<dbReference type="SMART" id="SM00318">
    <property type="entry name" value="SNc"/>
    <property type="match status" value="1"/>
</dbReference>
<feature type="compositionally biased region" description="Low complexity" evidence="1">
    <location>
        <begin position="284"/>
        <end position="308"/>
    </location>
</feature>
<dbReference type="SUPFAM" id="SSF50199">
    <property type="entry name" value="Staphylococcal nuclease"/>
    <property type="match status" value="1"/>
</dbReference>
<keyword evidence="4" id="KW-1185">Reference proteome</keyword>
<evidence type="ECO:0000313" key="3">
    <source>
        <dbReference type="EMBL" id="GGC97302.1"/>
    </source>
</evidence>